<evidence type="ECO:0000256" key="4">
    <source>
        <dbReference type="ARBA" id="ARBA00023125"/>
    </source>
</evidence>
<keyword evidence="6" id="KW-0539">Nucleus</keyword>
<dbReference type="EMBL" id="QVQW01000001">
    <property type="protein sequence ID" value="RKU49601.1"/>
    <property type="molecule type" value="Genomic_DNA"/>
</dbReference>
<evidence type="ECO:0000256" key="3">
    <source>
        <dbReference type="ARBA" id="ARBA00023015"/>
    </source>
</evidence>
<keyword evidence="9" id="KW-1185">Reference proteome</keyword>
<dbReference type="InterPro" id="IPR036864">
    <property type="entry name" value="Zn2-C6_fun-type_DNA-bd_sf"/>
</dbReference>
<evidence type="ECO:0000256" key="1">
    <source>
        <dbReference type="ARBA" id="ARBA00004123"/>
    </source>
</evidence>
<evidence type="ECO:0000256" key="2">
    <source>
        <dbReference type="ARBA" id="ARBA00022833"/>
    </source>
</evidence>
<dbReference type="InterPro" id="IPR001138">
    <property type="entry name" value="Zn2Cys6_DnaBD"/>
</dbReference>
<evidence type="ECO:0000256" key="6">
    <source>
        <dbReference type="ARBA" id="ARBA00023242"/>
    </source>
</evidence>
<dbReference type="Pfam" id="PF00172">
    <property type="entry name" value="Zn_clus"/>
    <property type="match status" value="1"/>
</dbReference>
<keyword evidence="5" id="KW-0804">Transcription</keyword>
<dbReference type="SUPFAM" id="SSF57701">
    <property type="entry name" value="Zn2/Cys6 DNA-binding domain"/>
    <property type="match status" value="1"/>
</dbReference>
<dbReference type="Pfam" id="PF11951">
    <property type="entry name" value="Fungal_trans_2"/>
    <property type="match status" value="1"/>
</dbReference>
<comment type="subcellular location">
    <subcellularLocation>
        <location evidence="1">Nucleus</location>
    </subcellularLocation>
</comment>
<name>A0A420YP35_9PEZI</name>
<dbReference type="CDD" id="cd00067">
    <property type="entry name" value="GAL4"/>
    <property type="match status" value="1"/>
</dbReference>
<keyword evidence="4" id="KW-0238">DNA-binding</keyword>
<gene>
    <name evidence="8" type="ORF">DL546_009499</name>
</gene>
<dbReference type="InterPro" id="IPR021858">
    <property type="entry name" value="Fun_TF"/>
</dbReference>
<evidence type="ECO:0000313" key="8">
    <source>
        <dbReference type="EMBL" id="RKU49601.1"/>
    </source>
</evidence>
<comment type="caution">
    <text evidence="8">The sequence shown here is derived from an EMBL/GenBank/DDBJ whole genome shotgun (WGS) entry which is preliminary data.</text>
</comment>
<organism evidence="8 9">
    <name type="scientific">Coniochaeta pulveracea</name>
    <dbReference type="NCBI Taxonomy" id="177199"/>
    <lineage>
        <taxon>Eukaryota</taxon>
        <taxon>Fungi</taxon>
        <taxon>Dikarya</taxon>
        <taxon>Ascomycota</taxon>
        <taxon>Pezizomycotina</taxon>
        <taxon>Sordariomycetes</taxon>
        <taxon>Sordariomycetidae</taxon>
        <taxon>Coniochaetales</taxon>
        <taxon>Coniochaetaceae</taxon>
        <taxon>Coniochaeta</taxon>
    </lineage>
</organism>
<keyword evidence="3" id="KW-0805">Transcription regulation</keyword>
<dbReference type="GO" id="GO:0000981">
    <property type="term" value="F:DNA-binding transcription factor activity, RNA polymerase II-specific"/>
    <property type="evidence" value="ECO:0007669"/>
    <property type="project" value="InterPro"/>
</dbReference>
<evidence type="ECO:0000313" key="9">
    <source>
        <dbReference type="Proteomes" id="UP000275385"/>
    </source>
</evidence>
<dbReference type="GO" id="GO:0005634">
    <property type="term" value="C:nucleus"/>
    <property type="evidence" value="ECO:0007669"/>
    <property type="project" value="UniProtKB-SubCell"/>
</dbReference>
<protein>
    <recommendedName>
        <fullName evidence="7">Zn(2)-C6 fungal-type domain-containing protein</fullName>
    </recommendedName>
</protein>
<sequence>MPGSRGCLTCLQRHLKCDRDSPECQRCQTSGRRCIPAPVGRAFSKAFRHGQNPSLRGEERSKFGGNSLKFPSDQTWLPTSSHISFQDESAPTAAMYHVDISDNGSCSAKLDLRGLQHGKTPSESPIPDPKLTASTRTKVPKLEDYREATLLRYFKRVLGPWLDGSDHGGHFAVSVVELATSCQLLLYACLALSARHLSNTSNSMPVELAEDYHERCIAILLPTLTHEDFRTSLDTLLAATVILRLFEQISSQTPLNDSQSHLLAGSVFITSQIDCAISGGLAEASFWAFLIQDVQFALAYQIKMRLPLDALERKLRHRWQDHGQLTEQDWVRKAMFLLAKTVDYCYGHGETSFGVDYDATEDLEREILTWDEECPENFRPLYSLAADLSTGKPFPTLYYTSTEHALGTQYTSLSKALIHQYRQHVNIEDSGSMSSEEAISENLGIVFGIGLSAEDVIPTRIMACHTLCACSSKVCEPLAQRELLGLLRRTELENGWSWSSILQRLSDEWNADRIVD</sequence>
<dbReference type="SMART" id="SM00066">
    <property type="entry name" value="GAL4"/>
    <property type="match status" value="1"/>
</dbReference>
<evidence type="ECO:0000259" key="7">
    <source>
        <dbReference type="PROSITE" id="PS50048"/>
    </source>
</evidence>
<evidence type="ECO:0000256" key="5">
    <source>
        <dbReference type="ARBA" id="ARBA00023163"/>
    </source>
</evidence>
<dbReference type="GO" id="GO:0008270">
    <property type="term" value="F:zinc ion binding"/>
    <property type="evidence" value="ECO:0007669"/>
    <property type="project" value="InterPro"/>
</dbReference>
<dbReference type="GO" id="GO:0045944">
    <property type="term" value="P:positive regulation of transcription by RNA polymerase II"/>
    <property type="evidence" value="ECO:0007669"/>
    <property type="project" value="TreeGrafter"/>
</dbReference>
<dbReference type="PANTHER" id="PTHR37534:SF25">
    <property type="entry name" value="ZN(II)2CYS6 TRANSCRIPTION FACTOR (EUROFUNG)"/>
    <property type="match status" value="1"/>
</dbReference>
<dbReference type="AlphaFoldDB" id="A0A420YP35"/>
<dbReference type="OrthoDB" id="4525710at2759"/>
<dbReference type="PANTHER" id="PTHR37534">
    <property type="entry name" value="TRANSCRIPTIONAL ACTIVATOR PROTEIN UGA3"/>
    <property type="match status" value="1"/>
</dbReference>
<accession>A0A420YP35</accession>
<dbReference type="PROSITE" id="PS50048">
    <property type="entry name" value="ZN2_CY6_FUNGAL_2"/>
    <property type="match status" value="1"/>
</dbReference>
<dbReference type="Proteomes" id="UP000275385">
    <property type="component" value="Unassembled WGS sequence"/>
</dbReference>
<feature type="domain" description="Zn(2)-C6 fungal-type" evidence="7">
    <location>
        <begin position="6"/>
        <end position="34"/>
    </location>
</feature>
<keyword evidence="2" id="KW-0862">Zinc</keyword>
<dbReference type="CDD" id="cd12148">
    <property type="entry name" value="fungal_TF_MHR"/>
    <property type="match status" value="1"/>
</dbReference>
<reference evidence="8 9" key="1">
    <citation type="submission" date="2018-08" db="EMBL/GenBank/DDBJ databases">
        <title>Draft genome of the lignicolous fungus Coniochaeta pulveracea.</title>
        <authorList>
            <person name="Borstlap C.J."/>
            <person name="De Witt R.N."/>
            <person name="Botha A."/>
            <person name="Volschenk H."/>
        </authorList>
    </citation>
    <scope>NUCLEOTIDE SEQUENCE [LARGE SCALE GENOMIC DNA]</scope>
    <source>
        <strain evidence="8 9">CAB683</strain>
    </source>
</reference>
<proteinExistence type="predicted"/>
<dbReference type="Gene3D" id="4.10.240.10">
    <property type="entry name" value="Zn(2)-C6 fungal-type DNA-binding domain"/>
    <property type="match status" value="1"/>
</dbReference>
<dbReference type="GO" id="GO:0000976">
    <property type="term" value="F:transcription cis-regulatory region binding"/>
    <property type="evidence" value="ECO:0007669"/>
    <property type="project" value="TreeGrafter"/>
</dbReference>